<dbReference type="InterPro" id="IPR000524">
    <property type="entry name" value="Tscrpt_reg_HTH_GntR"/>
</dbReference>
<reference evidence="9 10" key="1">
    <citation type="submission" date="2016-10" db="EMBL/GenBank/DDBJ databases">
        <authorList>
            <person name="de Groot N.N."/>
        </authorList>
    </citation>
    <scope>NUCLEOTIDE SEQUENCE [LARGE SCALE GENOMIC DNA]</scope>
    <source>
        <strain evidence="9 10">ATCC 43154</strain>
    </source>
</reference>
<evidence type="ECO:0000256" key="7">
    <source>
        <dbReference type="SAM" id="MobiDB-lite"/>
    </source>
</evidence>
<dbReference type="GO" id="GO:0003700">
    <property type="term" value="F:DNA-binding transcription factor activity"/>
    <property type="evidence" value="ECO:0007669"/>
    <property type="project" value="InterPro"/>
</dbReference>
<name>A0A1I4RG02_9BURK</name>
<keyword evidence="3" id="KW-0238">DNA-binding</keyword>
<dbReference type="AlphaFoldDB" id="A0A1I4RG02"/>
<dbReference type="CDD" id="cd07377">
    <property type="entry name" value="WHTH_GntR"/>
    <property type="match status" value="1"/>
</dbReference>
<dbReference type="InterPro" id="IPR008920">
    <property type="entry name" value="TF_FadR/GntR_C"/>
</dbReference>
<dbReference type="InterPro" id="IPR011711">
    <property type="entry name" value="GntR_C"/>
</dbReference>
<dbReference type="PANTHER" id="PTHR43537">
    <property type="entry name" value="TRANSCRIPTIONAL REGULATOR, GNTR FAMILY"/>
    <property type="match status" value="1"/>
</dbReference>
<dbReference type="OrthoDB" id="5450856at2"/>
<dbReference type="Pfam" id="PF00392">
    <property type="entry name" value="GntR"/>
    <property type="match status" value="1"/>
</dbReference>
<dbReference type="EMBL" id="FOTW01000022">
    <property type="protein sequence ID" value="SFM51202.1"/>
    <property type="molecule type" value="Genomic_DNA"/>
</dbReference>
<dbReference type="Pfam" id="PF07729">
    <property type="entry name" value="FCD"/>
    <property type="match status" value="1"/>
</dbReference>
<feature type="region of interest" description="Disordered" evidence="7">
    <location>
        <begin position="230"/>
        <end position="253"/>
    </location>
</feature>
<evidence type="ECO:0000313" key="10">
    <source>
        <dbReference type="Proteomes" id="UP000199470"/>
    </source>
</evidence>
<dbReference type="PROSITE" id="PS50949">
    <property type="entry name" value="HTH_GNTR"/>
    <property type="match status" value="1"/>
</dbReference>
<dbReference type="Gene3D" id="1.10.10.10">
    <property type="entry name" value="Winged helix-like DNA-binding domain superfamily/Winged helix DNA-binding domain"/>
    <property type="match status" value="1"/>
</dbReference>
<keyword evidence="2" id="KW-0805">Transcription regulation</keyword>
<protein>
    <recommendedName>
        <fullName evidence="6">Pyruvate dehydrogenase complex repressor</fullName>
    </recommendedName>
</protein>
<dbReference type="GO" id="GO:0003677">
    <property type="term" value="F:DNA binding"/>
    <property type="evidence" value="ECO:0007669"/>
    <property type="project" value="UniProtKB-KW"/>
</dbReference>
<dbReference type="STRING" id="758825.SAMN02982985_04321"/>
<evidence type="ECO:0000256" key="5">
    <source>
        <dbReference type="ARBA" id="ARBA00037357"/>
    </source>
</evidence>
<keyword evidence="1" id="KW-0678">Repressor</keyword>
<keyword evidence="4" id="KW-0804">Transcription</keyword>
<dbReference type="Gene3D" id="1.20.120.530">
    <property type="entry name" value="GntR ligand-binding domain-like"/>
    <property type="match status" value="1"/>
</dbReference>
<accession>A0A1I4RG02</accession>
<evidence type="ECO:0000256" key="3">
    <source>
        <dbReference type="ARBA" id="ARBA00023125"/>
    </source>
</evidence>
<dbReference type="PANTHER" id="PTHR43537:SF34">
    <property type="entry name" value="PYRUVATE DEHYDROGENASE COMPLEX REPRESSOR"/>
    <property type="match status" value="1"/>
</dbReference>
<sequence>MPQRPAVPRLSDIVANDLEKRILEGSLKPGDRLGSERDLALELGVSRPSLRAAIQKLVDKGLLTTRHGGGTHVTDRLEAHFVDPWQQMLSGHPALQRDLLEFRQMLESQAASLAAERATEADLARLDAAYAELETMYADGDLDSCIGIDAAFHQVIAEAAHNALIGHLSASLMKVLHSDVARNLEHLHAQPPRWDCLQAQHRAIWLAIRERKPEAAAQAARQHIEFVRQSMAENAQEDERRGSALRRLGETGA</sequence>
<evidence type="ECO:0000256" key="2">
    <source>
        <dbReference type="ARBA" id="ARBA00023015"/>
    </source>
</evidence>
<dbReference type="InterPro" id="IPR036388">
    <property type="entry name" value="WH-like_DNA-bd_sf"/>
</dbReference>
<evidence type="ECO:0000313" key="9">
    <source>
        <dbReference type="EMBL" id="SFM51202.1"/>
    </source>
</evidence>
<evidence type="ECO:0000259" key="8">
    <source>
        <dbReference type="PROSITE" id="PS50949"/>
    </source>
</evidence>
<proteinExistence type="predicted"/>
<evidence type="ECO:0000256" key="1">
    <source>
        <dbReference type="ARBA" id="ARBA00022491"/>
    </source>
</evidence>
<dbReference type="SMART" id="SM00345">
    <property type="entry name" value="HTH_GNTR"/>
    <property type="match status" value="1"/>
</dbReference>
<dbReference type="SUPFAM" id="SSF46785">
    <property type="entry name" value="Winged helix' DNA-binding domain"/>
    <property type="match status" value="1"/>
</dbReference>
<evidence type="ECO:0000256" key="4">
    <source>
        <dbReference type="ARBA" id="ARBA00023163"/>
    </source>
</evidence>
<organism evidence="9 10">
    <name type="scientific">Rugamonas rubra</name>
    <dbReference type="NCBI Taxonomy" id="758825"/>
    <lineage>
        <taxon>Bacteria</taxon>
        <taxon>Pseudomonadati</taxon>
        <taxon>Pseudomonadota</taxon>
        <taxon>Betaproteobacteria</taxon>
        <taxon>Burkholderiales</taxon>
        <taxon>Oxalobacteraceae</taxon>
        <taxon>Telluria group</taxon>
        <taxon>Rugamonas</taxon>
    </lineage>
</organism>
<keyword evidence="10" id="KW-1185">Reference proteome</keyword>
<dbReference type="Proteomes" id="UP000199470">
    <property type="component" value="Unassembled WGS sequence"/>
</dbReference>
<gene>
    <name evidence="9" type="ORF">SAMN02982985_04321</name>
</gene>
<evidence type="ECO:0000256" key="6">
    <source>
        <dbReference type="ARBA" id="ARBA00039592"/>
    </source>
</evidence>
<dbReference type="PRINTS" id="PR00035">
    <property type="entry name" value="HTHGNTR"/>
</dbReference>
<dbReference type="InterPro" id="IPR036390">
    <property type="entry name" value="WH_DNA-bd_sf"/>
</dbReference>
<dbReference type="SMART" id="SM00895">
    <property type="entry name" value="FCD"/>
    <property type="match status" value="1"/>
</dbReference>
<comment type="function">
    <text evidence="5">Transcriptional repressor for the pyruvate dehydrogenase complex genes aceEF and lpd.</text>
</comment>
<feature type="domain" description="HTH gntR-type" evidence="8">
    <location>
        <begin position="8"/>
        <end position="76"/>
    </location>
</feature>
<dbReference type="SUPFAM" id="SSF48008">
    <property type="entry name" value="GntR ligand-binding domain-like"/>
    <property type="match status" value="1"/>
</dbReference>
<dbReference type="RefSeq" id="WP_093389776.1">
    <property type="nucleotide sequence ID" value="NZ_FOTW01000022.1"/>
</dbReference>